<dbReference type="Proteomes" id="UP001054837">
    <property type="component" value="Unassembled WGS sequence"/>
</dbReference>
<accession>A0AAV4UR94</accession>
<organism evidence="1 2">
    <name type="scientific">Caerostris darwini</name>
    <dbReference type="NCBI Taxonomy" id="1538125"/>
    <lineage>
        <taxon>Eukaryota</taxon>
        <taxon>Metazoa</taxon>
        <taxon>Ecdysozoa</taxon>
        <taxon>Arthropoda</taxon>
        <taxon>Chelicerata</taxon>
        <taxon>Arachnida</taxon>
        <taxon>Araneae</taxon>
        <taxon>Araneomorphae</taxon>
        <taxon>Entelegynae</taxon>
        <taxon>Araneoidea</taxon>
        <taxon>Araneidae</taxon>
        <taxon>Caerostris</taxon>
    </lineage>
</organism>
<keyword evidence="2" id="KW-1185">Reference proteome</keyword>
<name>A0AAV4UR94_9ARAC</name>
<evidence type="ECO:0000313" key="2">
    <source>
        <dbReference type="Proteomes" id="UP001054837"/>
    </source>
</evidence>
<protein>
    <submittedName>
        <fullName evidence="1">Uncharacterized protein</fullName>
    </submittedName>
</protein>
<dbReference type="AlphaFoldDB" id="A0AAV4UR94"/>
<proteinExistence type="predicted"/>
<gene>
    <name evidence="1" type="ORF">CDAR_565001</name>
</gene>
<dbReference type="EMBL" id="BPLQ01011795">
    <property type="protein sequence ID" value="GIY60411.1"/>
    <property type="molecule type" value="Genomic_DNA"/>
</dbReference>
<sequence length="87" mass="9695">MGAGKRCLRIHFVRACYRKLKCAPRFVCSNVTPSPSPTPVVSFRDYEDLWKHVDSGILLVVCVPMEVAIWLAKGDGKEAFDIGEISL</sequence>
<evidence type="ECO:0000313" key="1">
    <source>
        <dbReference type="EMBL" id="GIY60411.1"/>
    </source>
</evidence>
<reference evidence="1 2" key="1">
    <citation type="submission" date="2021-06" db="EMBL/GenBank/DDBJ databases">
        <title>Caerostris darwini draft genome.</title>
        <authorList>
            <person name="Kono N."/>
            <person name="Arakawa K."/>
        </authorList>
    </citation>
    <scope>NUCLEOTIDE SEQUENCE [LARGE SCALE GENOMIC DNA]</scope>
</reference>
<comment type="caution">
    <text evidence="1">The sequence shown here is derived from an EMBL/GenBank/DDBJ whole genome shotgun (WGS) entry which is preliminary data.</text>
</comment>